<name>A0A381UQW0_9ZZZZ</name>
<organism evidence="1">
    <name type="scientific">marine metagenome</name>
    <dbReference type="NCBI Taxonomy" id="408172"/>
    <lineage>
        <taxon>unclassified sequences</taxon>
        <taxon>metagenomes</taxon>
        <taxon>ecological metagenomes</taxon>
    </lineage>
</organism>
<feature type="non-terminal residue" evidence="1">
    <location>
        <position position="309"/>
    </location>
</feature>
<dbReference type="SUPFAM" id="SSF53756">
    <property type="entry name" value="UDP-Glycosyltransferase/glycogen phosphorylase"/>
    <property type="match status" value="1"/>
</dbReference>
<dbReference type="EMBL" id="UINC01006929">
    <property type="protein sequence ID" value="SVA30460.1"/>
    <property type="molecule type" value="Genomic_DNA"/>
</dbReference>
<protein>
    <recommendedName>
        <fullName evidence="2">Glycosyl transferase family 1 domain-containing protein</fullName>
    </recommendedName>
</protein>
<accession>A0A381UQW0</accession>
<evidence type="ECO:0008006" key="2">
    <source>
        <dbReference type="Google" id="ProtNLM"/>
    </source>
</evidence>
<gene>
    <name evidence="1" type="ORF">METZ01_LOCUS83314</name>
</gene>
<sequence length="309" mass="34744">MRIAIFNTVQLETAGGMEHFSIQTAAHLASLPGVQADCVTMDEAFNLRYGRLHSLYFFRRFDRATIFREPREAIEQRLGQARYVQCATFAELREALGQYDLVYSRNEITEAFLFRVRVGYRNVPPVVFGCHCPHRFIGASTLHSRLHNLLYASPLYTRLARGVAGFHTISRGDTGVIERQFPEHPVVQIPNPFDAVGYAEQAGRTKPPFTVDAAKFNILWAGRLTGQKGVAQLLEVIDRVNQSHAAKVEWHICGEGELSGLVSEAARRHENVHAHGHIDRLAMSAVYASADLFISTSQWGETYAYTPRE</sequence>
<proteinExistence type="predicted"/>
<dbReference type="Gene3D" id="3.40.50.2000">
    <property type="entry name" value="Glycogen Phosphorylase B"/>
    <property type="match status" value="2"/>
</dbReference>
<reference evidence="1" key="1">
    <citation type="submission" date="2018-05" db="EMBL/GenBank/DDBJ databases">
        <authorList>
            <person name="Lanie J.A."/>
            <person name="Ng W.-L."/>
            <person name="Kazmierczak K.M."/>
            <person name="Andrzejewski T.M."/>
            <person name="Davidsen T.M."/>
            <person name="Wayne K.J."/>
            <person name="Tettelin H."/>
            <person name="Glass J.I."/>
            <person name="Rusch D."/>
            <person name="Podicherti R."/>
            <person name="Tsui H.-C.T."/>
            <person name="Winkler M.E."/>
        </authorList>
    </citation>
    <scope>NUCLEOTIDE SEQUENCE</scope>
</reference>
<evidence type="ECO:0000313" key="1">
    <source>
        <dbReference type="EMBL" id="SVA30460.1"/>
    </source>
</evidence>
<dbReference type="AlphaFoldDB" id="A0A381UQW0"/>
<dbReference type="Pfam" id="PF13692">
    <property type="entry name" value="Glyco_trans_1_4"/>
    <property type="match status" value="1"/>
</dbReference>